<dbReference type="RefSeq" id="XP_021865375.2">
    <property type="nucleotide sequence ID" value="XM_022009683.2"/>
</dbReference>
<organism evidence="1 2">
    <name type="scientific">Spinacia oleracea</name>
    <name type="common">Spinach</name>
    <dbReference type="NCBI Taxonomy" id="3562"/>
    <lineage>
        <taxon>Eukaryota</taxon>
        <taxon>Viridiplantae</taxon>
        <taxon>Streptophyta</taxon>
        <taxon>Embryophyta</taxon>
        <taxon>Tracheophyta</taxon>
        <taxon>Spermatophyta</taxon>
        <taxon>Magnoliopsida</taxon>
        <taxon>eudicotyledons</taxon>
        <taxon>Gunneridae</taxon>
        <taxon>Pentapetalae</taxon>
        <taxon>Caryophyllales</taxon>
        <taxon>Chenopodiaceae</taxon>
        <taxon>Chenopodioideae</taxon>
        <taxon>Anserineae</taxon>
        <taxon>Spinacia</taxon>
    </lineage>
</organism>
<dbReference type="Proteomes" id="UP000813463">
    <property type="component" value="Chromosome 3"/>
</dbReference>
<dbReference type="KEGG" id="soe:110804115"/>
<name>A0A9R0KBC6_SPIOL</name>
<evidence type="ECO:0000313" key="1">
    <source>
        <dbReference type="Proteomes" id="UP000813463"/>
    </source>
</evidence>
<dbReference type="PANTHER" id="PTHR31050:SF3">
    <property type="entry name" value="OS08G0412800 PROTEIN"/>
    <property type="match status" value="1"/>
</dbReference>
<dbReference type="PANTHER" id="PTHR31050">
    <property type="entry name" value="OS08G0413200 PROTEIN"/>
    <property type="match status" value="1"/>
</dbReference>
<reference evidence="2" key="2">
    <citation type="submission" date="2025-08" db="UniProtKB">
        <authorList>
            <consortium name="RefSeq"/>
        </authorList>
    </citation>
    <scope>IDENTIFICATION</scope>
    <source>
        <tissue evidence="2">Leaf</tissue>
    </source>
</reference>
<accession>A0A9R0KBC6</accession>
<proteinExistence type="predicted"/>
<dbReference type="GeneID" id="110804115"/>
<protein>
    <submittedName>
        <fullName evidence="2">Uncharacterized protein isoform X1</fullName>
    </submittedName>
</protein>
<dbReference type="AlphaFoldDB" id="A0A9R0KBC6"/>
<evidence type="ECO:0000313" key="2">
    <source>
        <dbReference type="RefSeq" id="XP_021865375.2"/>
    </source>
</evidence>
<sequence>MEHSQPRTVGKWYCPFMFVVEGSVKEQMGRSTFYEMTLQQQWERIYSCRREQVGGDHSVCVRVVLPTELVKICWMDAVSERDEARNIMWFWVMSEFGLQTRIGLSLVIVERMMWEQERVGWVSGNQKKQVMVARTEAYTGADLWKKLSCYVLVERFVLKRLDGSLVLTYEFKHTHNIRCKWE</sequence>
<keyword evidence="1" id="KW-1185">Reference proteome</keyword>
<gene>
    <name evidence="2" type="primary">LOC110804115</name>
</gene>
<reference evidence="1" key="1">
    <citation type="journal article" date="2021" name="Nat. Commun.">
        <title>Genomic analyses provide insights into spinach domestication and the genetic basis of agronomic traits.</title>
        <authorList>
            <person name="Cai X."/>
            <person name="Sun X."/>
            <person name="Xu C."/>
            <person name="Sun H."/>
            <person name="Wang X."/>
            <person name="Ge C."/>
            <person name="Zhang Z."/>
            <person name="Wang Q."/>
            <person name="Fei Z."/>
            <person name="Jiao C."/>
            <person name="Wang Q."/>
        </authorList>
    </citation>
    <scope>NUCLEOTIDE SEQUENCE [LARGE SCALE GENOMIC DNA]</scope>
    <source>
        <strain evidence="1">cv. Varoflay</strain>
    </source>
</reference>